<evidence type="ECO:0000256" key="1">
    <source>
        <dbReference type="ARBA" id="ARBA00010617"/>
    </source>
</evidence>
<dbReference type="InterPro" id="IPR001128">
    <property type="entry name" value="Cyt_P450"/>
</dbReference>
<dbReference type="SUPFAM" id="SSF48264">
    <property type="entry name" value="Cytochrome P450"/>
    <property type="match status" value="1"/>
</dbReference>
<evidence type="ECO:0000313" key="10">
    <source>
        <dbReference type="Proteomes" id="UP000247781"/>
    </source>
</evidence>
<evidence type="ECO:0000256" key="3">
    <source>
        <dbReference type="ARBA" id="ARBA00022723"/>
    </source>
</evidence>
<evidence type="ECO:0000313" key="9">
    <source>
        <dbReference type="EMBL" id="PXX00377.1"/>
    </source>
</evidence>
<organism evidence="9 10">
    <name type="scientific">Mycolicibacterium moriokaense</name>
    <dbReference type="NCBI Taxonomy" id="39691"/>
    <lineage>
        <taxon>Bacteria</taxon>
        <taxon>Bacillati</taxon>
        <taxon>Actinomycetota</taxon>
        <taxon>Actinomycetes</taxon>
        <taxon>Mycobacteriales</taxon>
        <taxon>Mycobacteriaceae</taxon>
        <taxon>Mycolicibacterium</taxon>
    </lineage>
</organism>
<proteinExistence type="inferred from homology"/>
<evidence type="ECO:0000256" key="7">
    <source>
        <dbReference type="RuleBase" id="RU000461"/>
    </source>
</evidence>
<dbReference type="InterPro" id="IPR017972">
    <property type="entry name" value="Cyt_P450_CS"/>
</dbReference>
<dbReference type="PRINTS" id="PR00359">
    <property type="entry name" value="BP450"/>
</dbReference>
<protein>
    <submittedName>
        <fullName evidence="9">Cytochrome P450</fullName>
    </submittedName>
</protein>
<comment type="caution">
    <text evidence="9">The sequence shown here is derived from an EMBL/GenBank/DDBJ whole genome shotgun (WGS) entry which is preliminary data.</text>
</comment>
<dbReference type="Gene3D" id="1.10.630.10">
    <property type="entry name" value="Cytochrome P450"/>
    <property type="match status" value="1"/>
</dbReference>
<dbReference type="PROSITE" id="PS00086">
    <property type="entry name" value="CYTOCHROME_P450"/>
    <property type="match status" value="1"/>
</dbReference>
<dbReference type="PANTHER" id="PTHR46696">
    <property type="entry name" value="P450, PUTATIVE (EUROFUNG)-RELATED"/>
    <property type="match status" value="1"/>
</dbReference>
<name>A0A318H7J4_9MYCO</name>
<dbReference type="PANTHER" id="PTHR46696:SF6">
    <property type="entry name" value="P450, PUTATIVE (EUROFUNG)-RELATED"/>
    <property type="match status" value="1"/>
</dbReference>
<keyword evidence="10" id="KW-1185">Reference proteome</keyword>
<evidence type="ECO:0000256" key="2">
    <source>
        <dbReference type="ARBA" id="ARBA00022617"/>
    </source>
</evidence>
<dbReference type="GO" id="GO:0020037">
    <property type="term" value="F:heme binding"/>
    <property type="evidence" value="ECO:0007669"/>
    <property type="project" value="InterPro"/>
</dbReference>
<feature type="compositionally biased region" description="Polar residues" evidence="8">
    <location>
        <begin position="1"/>
        <end position="10"/>
    </location>
</feature>
<dbReference type="EMBL" id="QJJU01000034">
    <property type="protein sequence ID" value="PXX00377.1"/>
    <property type="molecule type" value="Genomic_DNA"/>
</dbReference>
<keyword evidence="3 7" id="KW-0479">Metal-binding</keyword>
<keyword evidence="2 7" id="KW-0349">Heme</keyword>
<evidence type="ECO:0000256" key="5">
    <source>
        <dbReference type="ARBA" id="ARBA00023004"/>
    </source>
</evidence>
<dbReference type="OrthoDB" id="3209493at2"/>
<dbReference type="InterPro" id="IPR036396">
    <property type="entry name" value="Cyt_P450_sf"/>
</dbReference>
<keyword evidence="6 7" id="KW-0503">Monooxygenase</keyword>
<keyword evidence="5 7" id="KW-0408">Iron</keyword>
<sequence length="403" mass="44808">MTSSPSTGTAASLGDRDQFDPMDDTKPEQEWRDTYDELRSHCPITFVDRYGGFYLLSDYRTVDAMARDASRFISGDGVLIPENSLPRVPALEYDGAEHKRWRDLMNELLGLTETRRHEPMVMEVVDRQIDTFAARGSADLAKEYAHPIPAVVIGRLIGLDADLSLQGLRYSERAFGAIGHDDAVSAMAAFAEFIVAQLNERRRHPTDDFLTRLATGHYHNLVNDDFSAVQIVAAFIGGGQHSTASGISSLICRVLSDPDITARVKTDPEALRRAVEETLRIMTPLQLFARTATNDTDIDGTVVPRGARCLLNYAAANRDPEVFVEPTVFNIDRQPNRHLAFGKGIHVCVGQHLARLEMSIALIRLLERFPDIELIGEPAKSSLLSANLMRYETLHSRFTPMGV</sequence>
<gene>
    <name evidence="9" type="ORF">C8E89_13429</name>
</gene>
<accession>A0A318H7J4</accession>
<dbReference type="GO" id="GO:0016705">
    <property type="term" value="F:oxidoreductase activity, acting on paired donors, with incorporation or reduction of molecular oxygen"/>
    <property type="evidence" value="ECO:0007669"/>
    <property type="project" value="InterPro"/>
</dbReference>
<evidence type="ECO:0000256" key="6">
    <source>
        <dbReference type="ARBA" id="ARBA00023033"/>
    </source>
</evidence>
<dbReference type="GO" id="GO:0004497">
    <property type="term" value="F:monooxygenase activity"/>
    <property type="evidence" value="ECO:0007669"/>
    <property type="project" value="UniProtKB-KW"/>
</dbReference>
<evidence type="ECO:0000256" key="8">
    <source>
        <dbReference type="SAM" id="MobiDB-lite"/>
    </source>
</evidence>
<feature type="region of interest" description="Disordered" evidence="8">
    <location>
        <begin position="1"/>
        <end position="28"/>
    </location>
</feature>
<dbReference type="Pfam" id="PF00067">
    <property type="entry name" value="p450"/>
    <property type="match status" value="1"/>
</dbReference>
<feature type="compositionally biased region" description="Basic and acidic residues" evidence="8">
    <location>
        <begin position="14"/>
        <end position="28"/>
    </location>
</feature>
<reference evidence="9 10" key="2">
    <citation type="submission" date="2018-06" db="EMBL/GenBank/DDBJ databases">
        <title>Sequencing of bacterial isolates from soil warming experiment in Harvard Forest, Massachusetts, USA.</title>
        <authorList>
            <person name="Deangelis K.PhD."/>
        </authorList>
    </citation>
    <scope>NUCLEOTIDE SEQUENCE [LARGE SCALE GENOMIC DNA]</scope>
    <source>
        <strain evidence="9 10">GAS496</strain>
    </source>
</reference>
<reference evidence="10" key="1">
    <citation type="submission" date="2018-05" db="EMBL/GenBank/DDBJ databases">
        <authorList>
            <person name="Deangelis K."/>
            <person name="Huntemann M."/>
            <person name="Clum A."/>
            <person name="Pillay M."/>
            <person name="Palaniappan K."/>
            <person name="Varghese N."/>
            <person name="Mikhailova N."/>
            <person name="Stamatis D."/>
            <person name="Reddy T."/>
            <person name="Daum C."/>
            <person name="Shapiro N."/>
            <person name="Ivanova N."/>
            <person name="Kyrpides N."/>
            <person name="Woyke T."/>
        </authorList>
    </citation>
    <scope>NUCLEOTIDE SEQUENCE [LARGE SCALE GENOMIC DNA]</scope>
    <source>
        <strain evidence="10">GAS496</strain>
    </source>
</reference>
<dbReference type="Proteomes" id="UP000247781">
    <property type="component" value="Unassembled WGS sequence"/>
</dbReference>
<keyword evidence="4 7" id="KW-0560">Oxidoreductase</keyword>
<dbReference type="GO" id="GO:0005506">
    <property type="term" value="F:iron ion binding"/>
    <property type="evidence" value="ECO:0007669"/>
    <property type="project" value="InterPro"/>
</dbReference>
<dbReference type="InterPro" id="IPR002397">
    <property type="entry name" value="Cyt_P450_B"/>
</dbReference>
<evidence type="ECO:0000256" key="4">
    <source>
        <dbReference type="ARBA" id="ARBA00023002"/>
    </source>
</evidence>
<dbReference type="AlphaFoldDB" id="A0A318H7J4"/>
<comment type="similarity">
    <text evidence="1 7">Belongs to the cytochrome P450 family.</text>
</comment>